<dbReference type="Pfam" id="PF22953">
    <property type="entry name" value="SpnB_Rossmann"/>
    <property type="match status" value="1"/>
</dbReference>
<keyword evidence="2" id="KW-0511">Multifunctional enzyme</keyword>
<feature type="active site" description="Proton acceptor; for dehydratase activity" evidence="3">
    <location>
        <position position="26"/>
    </location>
</feature>
<dbReference type="Pfam" id="PF21089">
    <property type="entry name" value="PKS_DH_N"/>
    <property type="match status" value="1"/>
</dbReference>
<evidence type="ECO:0000313" key="7">
    <source>
        <dbReference type="Proteomes" id="UP001382904"/>
    </source>
</evidence>
<dbReference type="InterPro" id="IPR013968">
    <property type="entry name" value="PKS_KR"/>
</dbReference>
<comment type="caution">
    <text evidence="6">The sequence shown here is derived from an EMBL/GenBank/DDBJ whole genome shotgun (WGS) entry which is preliminary data.</text>
</comment>
<evidence type="ECO:0000259" key="5">
    <source>
        <dbReference type="PROSITE" id="PS52019"/>
    </source>
</evidence>
<organism evidence="6 7">
    <name type="scientific">Streptomyces caledonius</name>
    <dbReference type="NCBI Taxonomy" id="3134107"/>
    <lineage>
        <taxon>Bacteria</taxon>
        <taxon>Bacillati</taxon>
        <taxon>Actinomycetota</taxon>
        <taxon>Actinomycetes</taxon>
        <taxon>Kitasatosporales</taxon>
        <taxon>Streptomycetaceae</taxon>
        <taxon>Streptomyces</taxon>
    </lineage>
</organism>
<dbReference type="InterPro" id="IPR036291">
    <property type="entry name" value="NAD(P)-bd_dom_sf"/>
</dbReference>
<dbReference type="SUPFAM" id="SSF51735">
    <property type="entry name" value="NAD(P)-binding Rossmann-fold domains"/>
    <property type="match status" value="2"/>
</dbReference>
<keyword evidence="6" id="KW-0436">Ligase</keyword>
<evidence type="ECO:0000256" key="4">
    <source>
        <dbReference type="SAM" id="MobiDB-lite"/>
    </source>
</evidence>
<dbReference type="InterPro" id="IPR055123">
    <property type="entry name" value="SpnB-like_Rossmann"/>
</dbReference>
<dbReference type="GO" id="GO:0016874">
    <property type="term" value="F:ligase activity"/>
    <property type="evidence" value="ECO:0007669"/>
    <property type="project" value="UniProtKB-KW"/>
</dbReference>
<sequence>MELPDTGGAVLTGLLSVDRQPWLADHVIVGSNLVPGTAFVEMALGAAAQVKAAEVEELTQQAPLVLSGRDEVAVRVLVGGADAAGRRTLAVYARPQDSRSGAAWHLHAAGTLTDHATSHVADLTAWPPPGAEPVDLDGVYDDLAALGYGYGPMFQGMRAMWLRDGEVFGEIALPQDGAAEARSYALHPALLDSALGAMDFLVGGPRNLDRTTIPFVWNRITPRTSGAAALRVHVRKAPGDDAARLDLADATGTPVASVESLVTRPVTAGQLGAAGGVPEALLRIDWRILPVPSSEVRRPADWAVIGREPVLDAALFATPDELAATVEAGAAVPATVLLDCSDQGSGAHPAPGLPDAVRATARRTLDRLRDWLADGRFAAARLVVLTRNAVVAGPDGPDLVQAPLWGLVRAAQEENPGRLFLADTDGLPASYAALPAVLAAGEPESAIREGAVRVPRLERVRALGGRAPEWRADGTVLITGGAGLLGGHLARHLAAEHGVRHLLITSRKGADAPGAAALRDELAALGAQTTYAACDVSDRAAVAELLAAIPAERPLTAVVHAAGLMDSAVLGSLTARQVDNVLRPKVDAAWHLHELTSAMDLSAFVLYSSAGGLVLAAGQANYAAGNVFLDALAEHRRAQGLPATSLAWGPWEGTEGAVDMDRLARNGTRPSRPPRAWNCSTPRSRRANRSSSRSG</sequence>
<feature type="domain" description="PKS/mFAS DH" evidence="5">
    <location>
        <begin position="1"/>
        <end position="272"/>
    </location>
</feature>
<dbReference type="InterPro" id="IPR049900">
    <property type="entry name" value="PKS_mFAS_DH"/>
</dbReference>
<dbReference type="Pfam" id="PF14765">
    <property type="entry name" value="PS-DH"/>
    <property type="match status" value="1"/>
</dbReference>
<dbReference type="InterPro" id="IPR042104">
    <property type="entry name" value="PKS_dehydratase_sf"/>
</dbReference>
<protein>
    <submittedName>
        <fullName evidence="6">Type I polyketide synthase</fullName>
        <ecNumber evidence="6">6.4.-.-</ecNumber>
    </submittedName>
</protein>
<dbReference type="Gene3D" id="3.10.129.110">
    <property type="entry name" value="Polyketide synthase dehydratase"/>
    <property type="match status" value="1"/>
</dbReference>
<feature type="region of interest" description="N-terminal hotdog fold" evidence="3">
    <location>
        <begin position="1"/>
        <end position="119"/>
    </location>
</feature>
<keyword evidence="1" id="KW-0808">Transferase</keyword>
<proteinExistence type="predicted"/>
<evidence type="ECO:0000256" key="3">
    <source>
        <dbReference type="PROSITE-ProRule" id="PRU01363"/>
    </source>
</evidence>
<dbReference type="InterPro" id="IPR049551">
    <property type="entry name" value="PKS_DH_C"/>
</dbReference>
<dbReference type="PANTHER" id="PTHR43775">
    <property type="entry name" value="FATTY ACID SYNTHASE"/>
    <property type="match status" value="1"/>
</dbReference>
<evidence type="ECO:0000313" key="6">
    <source>
        <dbReference type="EMBL" id="MEJ8641967.1"/>
    </source>
</evidence>
<feature type="region of interest" description="C-terminal hotdog fold" evidence="3">
    <location>
        <begin position="131"/>
        <end position="272"/>
    </location>
</feature>
<dbReference type="Proteomes" id="UP001382904">
    <property type="component" value="Unassembled WGS sequence"/>
</dbReference>
<dbReference type="SMART" id="SM00822">
    <property type="entry name" value="PKS_KR"/>
    <property type="match status" value="1"/>
</dbReference>
<evidence type="ECO:0000256" key="1">
    <source>
        <dbReference type="ARBA" id="ARBA00022679"/>
    </source>
</evidence>
<dbReference type="EMBL" id="JBBKAM010000002">
    <property type="protein sequence ID" value="MEJ8641967.1"/>
    <property type="molecule type" value="Genomic_DNA"/>
</dbReference>
<evidence type="ECO:0000256" key="2">
    <source>
        <dbReference type="ARBA" id="ARBA00023268"/>
    </source>
</evidence>
<gene>
    <name evidence="6" type="ORF">WKI68_11815</name>
</gene>
<dbReference type="PANTHER" id="PTHR43775:SF51">
    <property type="entry name" value="INACTIVE PHENOLPHTHIOCEROL SYNTHESIS POLYKETIDE SYNTHASE TYPE I PKS1-RELATED"/>
    <property type="match status" value="1"/>
</dbReference>
<dbReference type="InterPro" id="IPR049552">
    <property type="entry name" value="PKS_DH_N"/>
</dbReference>
<dbReference type="InterPro" id="IPR057326">
    <property type="entry name" value="KR_dom"/>
</dbReference>
<keyword evidence="7" id="KW-1185">Reference proteome</keyword>
<dbReference type="CDD" id="cd08956">
    <property type="entry name" value="KR_3_FAS_SDR_x"/>
    <property type="match status" value="1"/>
</dbReference>
<dbReference type="InterPro" id="IPR050091">
    <property type="entry name" value="PKS_NRPS_Biosynth_Enz"/>
</dbReference>
<feature type="region of interest" description="Disordered" evidence="4">
    <location>
        <begin position="658"/>
        <end position="695"/>
    </location>
</feature>
<name>A0ABU8U257_9ACTN</name>
<accession>A0ABU8U257</accession>
<dbReference type="EC" id="6.4.-.-" evidence="6"/>
<dbReference type="InterPro" id="IPR020807">
    <property type="entry name" value="PKS_DH"/>
</dbReference>
<feature type="active site" description="Proton donor; for dehydratase activity" evidence="3">
    <location>
        <position position="192"/>
    </location>
</feature>
<reference evidence="6 7" key="1">
    <citation type="submission" date="2024-03" db="EMBL/GenBank/DDBJ databases">
        <title>Novel Streptomyces species of biotechnological and ecological value are a feature of Machair soil.</title>
        <authorList>
            <person name="Prole J.R."/>
            <person name="Goodfellow M."/>
            <person name="Allenby N."/>
            <person name="Ward A.C."/>
        </authorList>
    </citation>
    <scope>NUCLEOTIDE SEQUENCE [LARGE SCALE GENOMIC DNA]</scope>
    <source>
        <strain evidence="6 7">MS1.HAVA.3</strain>
    </source>
</reference>
<dbReference type="Pfam" id="PF08659">
    <property type="entry name" value="KR"/>
    <property type="match status" value="1"/>
</dbReference>
<dbReference type="PROSITE" id="PS52019">
    <property type="entry name" value="PKS_MFAS_DH"/>
    <property type="match status" value="1"/>
</dbReference>
<dbReference type="SMART" id="SM00826">
    <property type="entry name" value="PKS_DH"/>
    <property type="match status" value="1"/>
</dbReference>
<dbReference type="Gene3D" id="3.40.50.720">
    <property type="entry name" value="NAD(P)-binding Rossmann-like Domain"/>
    <property type="match status" value="1"/>
</dbReference>